<dbReference type="InterPro" id="IPR019473">
    <property type="entry name" value="TFIID_su8_C"/>
</dbReference>
<protein>
    <recommendedName>
        <fullName evidence="3">Transcription initiation factor TFIID subunit 8</fullName>
    </recommendedName>
</protein>
<evidence type="ECO:0000256" key="6">
    <source>
        <dbReference type="ARBA" id="ARBA00023242"/>
    </source>
</evidence>
<feature type="compositionally biased region" description="Pro residues" evidence="7">
    <location>
        <begin position="151"/>
        <end position="167"/>
    </location>
</feature>
<comment type="caution">
    <text evidence="10">The sequence shown here is derived from an EMBL/GenBank/DDBJ whole genome shotgun (WGS) entry which is preliminary data.</text>
</comment>
<feature type="compositionally biased region" description="Basic and acidic residues" evidence="7">
    <location>
        <begin position="283"/>
        <end position="292"/>
    </location>
</feature>
<reference evidence="10 11" key="1">
    <citation type="submission" date="2024-04" db="EMBL/GenBank/DDBJ databases">
        <title>Phyllosticta paracitricarpa is synonymous to the EU quarantine fungus P. citricarpa based on phylogenomic analyses.</title>
        <authorList>
            <consortium name="Lawrence Berkeley National Laboratory"/>
            <person name="Van Ingen-Buijs V.A."/>
            <person name="Van Westerhoven A.C."/>
            <person name="Haridas S."/>
            <person name="Skiadas P."/>
            <person name="Martin F."/>
            <person name="Groenewald J.Z."/>
            <person name="Crous P.W."/>
            <person name="Seidl M.F."/>
        </authorList>
    </citation>
    <scope>NUCLEOTIDE SEQUENCE [LARGE SCALE GENOMIC DNA]</scope>
    <source>
        <strain evidence="10 11">CBS 123371</strain>
    </source>
</reference>
<feature type="domain" description="Bromodomain associated" evidence="8">
    <location>
        <begin position="70"/>
        <end position="132"/>
    </location>
</feature>
<evidence type="ECO:0000313" key="11">
    <source>
        <dbReference type="Proteomes" id="UP001363622"/>
    </source>
</evidence>
<accession>A0ABR1KX24</accession>
<dbReference type="Gene3D" id="1.10.20.10">
    <property type="entry name" value="Histone, subunit A"/>
    <property type="match status" value="1"/>
</dbReference>
<dbReference type="PANTHER" id="PTHR46469">
    <property type="entry name" value="TRANSCRIPTION INITIATION FACTOR TFIID SUBUNIT 8"/>
    <property type="match status" value="1"/>
</dbReference>
<name>A0ABR1KX24_9PEZI</name>
<evidence type="ECO:0000256" key="4">
    <source>
        <dbReference type="ARBA" id="ARBA00023015"/>
    </source>
</evidence>
<dbReference type="InterPro" id="IPR037818">
    <property type="entry name" value="TAF8"/>
</dbReference>
<evidence type="ECO:0000256" key="7">
    <source>
        <dbReference type="SAM" id="MobiDB-lite"/>
    </source>
</evidence>
<feature type="region of interest" description="Disordered" evidence="7">
    <location>
        <begin position="283"/>
        <end position="313"/>
    </location>
</feature>
<dbReference type="Pfam" id="PF10406">
    <property type="entry name" value="TAF8_C"/>
    <property type="match status" value="1"/>
</dbReference>
<evidence type="ECO:0000259" key="9">
    <source>
        <dbReference type="Pfam" id="PF10406"/>
    </source>
</evidence>
<feature type="region of interest" description="Disordered" evidence="7">
    <location>
        <begin position="240"/>
        <end position="265"/>
    </location>
</feature>
<feature type="region of interest" description="Disordered" evidence="7">
    <location>
        <begin position="140"/>
        <end position="170"/>
    </location>
</feature>
<evidence type="ECO:0000259" key="8">
    <source>
        <dbReference type="Pfam" id="PF07524"/>
    </source>
</evidence>
<evidence type="ECO:0000256" key="2">
    <source>
        <dbReference type="ARBA" id="ARBA00008767"/>
    </source>
</evidence>
<dbReference type="EMBL" id="JBBPHU010000002">
    <property type="protein sequence ID" value="KAK7522008.1"/>
    <property type="molecule type" value="Genomic_DNA"/>
</dbReference>
<keyword evidence="6" id="KW-0539">Nucleus</keyword>
<dbReference type="InterPro" id="IPR009072">
    <property type="entry name" value="Histone-fold"/>
</dbReference>
<dbReference type="Proteomes" id="UP001363622">
    <property type="component" value="Unassembled WGS sequence"/>
</dbReference>
<comment type="subcellular location">
    <subcellularLocation>
        <location evidence="1">Nucleus</location>
    </subcellularLocation>
</comment>
<proteinExistence type="inferred from homology"/>
<keyword evidence="11" id="KW-1185">Reference proteome</keyword>
<evidence type="ECO:0000256" key="3">
    <source>
        <dbReference type="ARBA" id="ARBA00017307"/>
    </source>
</evidence>
<gene>
    <name evidence="10" type="ORF">IWZ03DRAFT_107445</name>
</gene>
<keyword evidence="5" id="KW-0804">Transcription</keyword>
<sequence length="341" mass="37682">MMPGLRFPEASQHNYAAGVKRSASDLAAHESQTPAKRRRIVHHAIKHKQHWEVDPTLTPQDEKVFGGQTLRAISLTLGAVGFDGALPSALEMFRAQTEEFMLRFLTDVRISMHTARRTTPLPTDFALALAHTGYTSSDLEPHLKLGIPPEITQPPLPPPPRPESPPPKLEELLGKELSGASEKATRAWIPNHLPAFPSKHTWQSTPLYPNRETDPRKIREQAAQEGILAEQALRKLMAANRSGPTKRARSGTSSDAVKEKSAVPQASEVWEEAMKEVMLEEAAKNKSTRGLDMDSLDPFSNEMGASGREKEGEKNAVVDAGLLVNYDQKYWRKGAQAGAWK</sequence>
<dbReference type="InterPro" id="IPR006565">
    <property type="entry name" value="BTP"/>
</dbReference>
<keyword evidence="4" id="KW-0805">Transcription regulation</keyword>
<evidence type="ECO:0000256" key="5">
    <source>
        <dbReference type="ARBA" id="ARBA00023163"/>
    </source>
</evidence>
<organism evidence="10 11">
    <name type="scientific">Phyllosticta citriasiana</name>
    <dbReference type="NCBI Taxonomy" id="595635"/>
    <lineage>
        <taxon>Eukaryota</taxon>
        <taxon>Fungi</taxon>
        <taxon>Dikarya</taxon>
        <taxon>Ascomycota</taxon>
        <taxon>Pezizomycotina</taxon>
        <taxon>Dothideomycetes</taxon>
        <taxon>Dothideomycetes incertae sedis</taxon>
        <taxon>Botryosphaeriales</taxon>
        <taxon>Phyllostictaceae</taxon>
        <taxon>Phyllosticta</taxon>
    </lineage>
</organism>
<evidence type="ECO:0000313" key="10">
    <source>
        <dbReference type="EMBL" id="KAK7522008.1"/>
    </source>
</evidence>
<dbReference type="Pfam" id="PF07524">
    <property type="entry name" value="Bromo_TP"/>
    <property type="match status" value="1"/>
</dbReference>
<dbReference type="CDD" id="cd08049">
    <property type="entry name" value="TAF8"/>
    <property type="match status" value="1"/>
</dbReference>
<dbReference type="PANTHER" id="PTHR46469:SF1">
    <property type="entry name" value="TRANSCRIPTION INITIATION FACTOR TFIID SUBUNIT 8"/>
    <property type="match status" value="1"/>
</dbReference>
<feature type="domain" description="Transcription factor TFIID subunit 8 C-terminal" evidence="9">
    <location>
        <begin position="188"/>
        <end position="236"/>
    </location>
</feature>
<comment type="similarity">
    <text evidence="2">Belongs to the TAF8 family.</text>
</comment>
<evidence type="ECO:0000256" key="1">
    <source>
        <dbReference type="ARBA" id="ARBA00004123"/>
    </source>
</evidence>
<dbReference type="CDD" id="cd00076">
    <property type="entry name" value="HFD_SF"/>
    <property type="match status" value="1"/>
</dbReference>